<dbReference type="GO" id="GO:0061603">
    <property type="term" value="F:molybdenum cofactor guanylyltransferase activity"/>
    <property type="evidence" value="ECO:0007669"/>
    <property type="project" value="UniProtKB-EC"/>
</dbReference>
<keyword evidence="10" id="KW-1185">Reference proteome</keyword>
<keyword evidence="5" id="KW-0460">Magnesium</keyword>
<organism evidence="9 10">
    <name type="scientific">Microbacterium rhizosphaerae</name>
    <dbReference type="NCBI Taxonomy" id="1678237"/>
    <lineage>
        <taxon>Bacteria</taxon>
        <taxon>Bacillati</taxon>
        <taxon>Actinomycetota</taxon>
        <taxon>Actinomycetes</taxon>
        <taxon>Micrococcales</taxon>
        <taxon>Microbacteriaceae</taxon>
        <taxon>Microbacterium</taxon>
    </lineage>
</organism>
<gene>
    <name evidence="9" type="ORF">SM116_14710</name>
</gene>
<keyword evidence="6" id="KW-0342">GTP-binding</keyword>
<protein>
    <submittedName>
        <fullName evidence="9">Molybdenum cofactor guanylyltransferase</fullName>
        <ecNumber evidence="9">2.7.7.77</ecNumber>
    </submittedName>
</protein>
<dbReference type="RefSeq" id="WP_320941715.1">
    <property type="nucleotide sequence ID" value="NZ_BAABEU010000001.1"/>
</dbReference>
<evidence type="ECO:0000256" key="7">
    <source>
        <dbReference type="ARBA" id="ARBA00023150"/>
    </source>
</evidence>
<keyword evidence="7" id="KW-0501">Molybdenum cofactor biosynthesis</keyword>
<dbReference type="Pfam" id="PF12804">
    <property type="entry name" value="NTP_transf_3"/>
    <property type="match status" value="1"/>
</dbReference>
<dbReference type="EMBL" id="CP139368">
    <property type="protein sequence ID" value="WPR88998.1"/>
    <property type="molecule type" value="Genomic_DNA"/>
</dbReference>
<evidence type="ECO:0000256" key="4">
    <source>
        <dbReference type="ARBA" id="ARBA00022741"/>
    </source>
</evidence>
<sequence>MRAAAILLAGGRATRMGGVDKPLVEVHGRSLLQRAVDAVHHCSPIVVVGPPSSVEGAQPVWVREDPPFGGPAAAIVAAVDLVGESDWTFVLACDLPFAADAVAALTQAIGTLPAGVDGVCLGDGSSRPQWLSGVYGTRALREAASTLPDRGRDAPVRALIDELAIAVVAAPHAAQDIDTWEDLREIEEDRHE</sequence>
<keyword evidence="9" id="KW-0548">Nucleotidyltransferase</keyword>
<evidence type="ECO:0000259" key="8">
    <source>
        <dbReference type="Pfam" id="PF12804"/>
    </source>
</evidence>
<dbReference type="CDD" id="cd02503">
    <property type="entry name" value="MobA"/>
    <property type="match status" value="1"/>
</dbReference>
<dbReference type="InterPro" id="IPR013482">
    <property type="entry name" value="Molybde_CF_guanTrfase"/>
</dbReference>
<evidence type="ECO:0000256" key="1">
    <source>
        <dbReference type="ARBA" id="ARBA00022490"/>
    </source>
</evidence>
<evidence type="ECO:0000313" key="9">
    <source>
        <dbReference type="EMBL" id="WPR88998.1"/>
    </source>
</evidence>
<dbReference type="EC" id="2.7.7.77" evidence="9"/>
<proteinExistence type="predicted"/>
<evidence type="ECO:0000313" key="10">
    <source>
        <dbReference type="Proteomes" id="UP001323798"/>
    </source>
</evidence>
<keyword evidence="4" id="KW-0547">Nucleotide-binding</keyword>
<name>A0ABZ0SME4_9MICO</name>
<evidence type="ECO:0000256" key="2">
    <source>
        <dbReference type="ARBA" id="ARBA00022679"/>
    </source>
</evidence>
<evidence type="ECO:0000256" key="5">
    <source>
        <dbReference type="ARBA" id="ARBA00022842"/>
    </source>
</evidence>
<dbReference type="InterPro" id="IPR025877">
    <property type="entry name" value="MobA-like_NTP_Trfase"/>
</dbReference>
<feature type="domain" description="MobA-like NTP transferase" evidence="8">
    <location>
        <begin position="5"/>
        <end position="157"/>
    </location>
</feature>
<accession>A0ABZ0SME4</accession>
<reference evidence="9 10" key="1">
    <citation type="submission" date="2023-11" db="EMBL/GenBank/DDBJ databases">
        <title>Genome sequence of Microbacterium rhizosphaerae KACC 19337.</title>
        <authorList>
            <person name="Choi H."/>
            <person name="Kim S."/>
            <person name="Kim Y."/>
            <person name="Kwon S.-W."/>
            <person name="Heo J."/>
        </authorList>
    </citation>
    <scope>NUCLEOTIDE SEQUENCE [LARGE SCALE GENOMIC DNA]</scope>
    <source>
        <strain evidence="9 10">KACC 19337</strain>
    </source>
</reference>
<keyword evidence="1" id="KW-0963">Cytoplasm</keyword>
<dbReference type="InterPro" id="IPR029044">
    <property type="entry name" value="Nucleotide-diphossugar_trans"/>
</dbReference>
<evidence type="ECO:0000256" key="6">
    <source>
        <dbReference type="ARBA" id="ARBA00023134"/>
    </source>
</evidence>
<dbReference type="Proteomes" id="UP001323798">
    <property type="component" value="Chromosome"/>
</dbReference>
<keyword evidence="3" id="KW-0479">Metal-binding</keyword>
<dbReference type="Gene3D" id="3.90.550.10">
    <property type="entry name" value="Spore Coat Polysaccharide Biosynthesis Protein SpsA, Chain A"/>
    <property type="match status" value="1"/>
</dbReference>
<dbReference type="PANTHER" id="PTHR19136">
    <property type="entry name" value="MOLYBDENUM COFACTOR GUANYLYLTRANSFERASE"/>
    <property type="match status" value="1"/>
</dbReference>
<keyword evidence="2 9" id="KW-0808">Transferase</keyword>
<evidence type="ECO:0000256" key="3">
    <source>
        <dbReference type="ARBA" id="ARBA00022723"/>
    </source>
</evidence>
<dbReference type="PANTHER" id="PTHR19136:SF81">
    <property type="entry name" value="MOLYBDENUM COFACTOR GUANYLYLTRANSFERASE"/>
    <property type="match status" value="1"/>
</dbReference>
<dbReference type="SUPFAM" id="SSF53448">
    <property type="entry name" value="Nucleotide-diphospho-sugar transferases"/>
    <property type="match status" value="1"/>
</dbReference>